<evidence type="ECO:0000256" key="1">
    <source>
        <dbReference type="SAM" id="Phobius"/>
    </source>
</evidence>
<dbReference type="KEGG" id="vg:1482806"/>
<proteinExistence type="predicted"/>
<keyword evidence="1" id="KW-1133">Transmembrane helix</keyword>
<feature type="transmembrane region" description="Helical" evidence="1">
    <location>
        <begin position="14"/>
        <end position="33"/>
    </location>
</feature>
<reference evidence="2 3" key="4">
    <citation type="journal article" date="1995" name="Virology">
        <title>Identification, localization, transcription, and sequence analysis of the Choristoneura fumiferana nuclear polyhedrosis virus DNA polymerase gene.</title>
        <authorList>
            <person name="Liu J.J."/>
            <person name="Carstens E.B."/>
        </authorList>
    </citation>
    <scope>NUCLEOTIDE SEQUENCE [LARGE SCALE GENOMIC DNA]</scope>
</reference>
<organismHost>
    <name type="scientific">Choristoneura fumiferana</name>
    <name type="common">Spruce budworm moth</name>
    <name type="synonym">Archips fumiferana</name>
    <dbReference type="NCBI Taxonomy" id="7141"/>
</organismHost>
<reference evidence="2 3" key="5">
    <citation type="journal article" date="1996" name="Virology">
        <title>Studies of Choristoneura fumiferana nuclear polyhedrosis virus gene expression in insect cells.</title>
        <authorList>
            <person name="Qiu W."/>
            <person name="Liu J.J."/>
            <person name="Carstens E.B."/>
        </authorList>
    </citation>
    <scope>NUCLEOTIDE SEQUENCE [LARGE SCALE GENOMIC DNA]</scope>
</reference>
<reference evidence="2 3" key="7">
    <citation type="journal article" date="2000" name="Virology">
        <title>Identification and molecular characterization of the Choristoneura fumiferana multicapsid nucleopolyhedrovirus genomic region encoding the regulatory genes pkip, p47, lef-12, and gta.</title>
        <authorList>
            <person name="Lapointe R."/>
            <person name="Back D.W."/>
            <person name="Ding Q."/>
            <person name="Carstens E.B."/>
        </authorList>
    </citation>
    <scope>NUCLEOTIDE SEQUENCE [LARGE SCALE GENOMIC DNA]</scope>
</reference>
<feature type="transmembrane region" description="Helical" evidence="1">
    <location>
        <begin position="174"/>
        <end position="199"/>
    </location>
</feature>
<evidence type="ECO:0000313" key="3">
    <source>
        <dbReference type="Proteomes" id="UP000204418"/>
    </source>
</evidence>
<dbReference type="GeneID" id="1482806"/>
<keyword evidence="1" id="KW-0472">Membrane</keyword>
<accession>Q7TLV6</accession>
<dbReference type="EMBL" id="AF512031">
    <property type="protein sequence ID" value="AAP29822.2"/>
    <property type="molecule type" value="Genomic_DNA"/>
</dbReference>
<protein>
    <submittedName>
        <fullName evidence="2">Uncharacterized protein</fullName>
    </submittedName>
</protein>
<feature type="transmembrane region" description="Helical" evidence="1">
    <location>
        <begin position="63"/>
        <end position="82"/>
    </location>
</feature>
<reference evidence="2 3" key="3">
    <citation type="journal article" date="1995" name="Virology">
        <title>Identification and analysis of a putative origin of DNA replication in the Choristoneura fumiferana multinucleocapsid nuclear polyhedrosis virus genome.</title>
        <authorList>
            <person name="Xie W.D."/>
            <person name="Arif B."/>
            <person name="Dobos P."/>
            <person name="Krell P.J."/>
        </authorList>
    </citation>
    <scope>NUCLEOTIDE SEQUENCE [LARGE SCALE GENOMIC DNA]</scope>
</reference>
<organism evidence="2 3">
    <name type="scientific">Choristoneura fumiferana nuclear polyhedrosis virus</name>
    <name type="common">CfMNPV</name>
    <dbReference type="NCBI Taxonomy" id="208973"/>
    <lineage>
        <taxon>Viruses</taxon>
        <taxon>Viruses incertae sedis</taxon>
        <taxon>Naldaviricetes</taxon>
        <taxon>Lefavirales</taxon>
        <taxon>Baculoviridae</taxon>
        <taxon>Alphabaculovirus</taxon>
        <taxon>Alphabaculovirus chofumiferanae</taxon>
    </lineage>
</organism>
<feature type="transmembrane region" description="Helical" evidence="1">
    <location>
        <begin position="144"/>
        <end position="162"/>
    </location>
</feature>
<reference evidence="2 3" key="8">
    <citation type="journal article" date="2002" name="Virus Res.">
        <title>Identification and molecular characterization of the baculovirus CfMNPV early genes: ie-1, ie-2 and pe38.</title>
        <authorList>
            <person name="Carstens E.B."/>
            <person name="Liu J.J."/>
            <person name="Dominy C."/>
        </authorList>
    </citation>
    <scope>NUCLEOTIDE SEQUENCE [LARGE SCALE GENOMIC DNA]</scope>
</reference>
<reference evidence="2 3" key="1">
    <citation type="journal article" date="1992" name="Virus Res.">
        <title>Identification of bent DNA and ARS fragments in the genome of Choristoneura fumiferana nuclear polyhedrosis virus.</title>
        <authorList>
            <person name="Lee H.Y."/>
            <person name="Arif B."/>
            <person name="Dobos P."/>
            <person name="Krell P."/>
        </authorList>
    </citation>
    <scope>NUCLEOTIDE SEQUENCE [LARGE SCALE GENOMIC DNA]</scope>
</reference>
<dbReference type="RefSeq" id="NP_848343.2">
    <property type="nucleotide sequence ID" value="NC_004778.3"/>
</dbReference>
<reference evidence="2 3" key="9">
    <citation type="journal article" date="2005" name="J. Gen. Virol.">
        <title>Analysis of the Choristoneura fumiferana nucleopolyhedrovirus genome.</title>
        <authorList>
            <person name="de Jong J.G."/>
            <person name="Lauzon H.A."/>
            <person name="Dominy C."/>
            <person name="Poloumienko A."/>
            <person name="Carstens E.B."/>
            <person name="Arif B.M."/>
            <person name="Krell P.J."/>
        </authorList>
    </citation>
    <scope>NUCLEOTIDE SEQUENCE [LARGE SCALE GENOMIC DNA]</scope>
</reference>
<name>Q7TLV6_NPVCF</name>
<keyword evidence="3" id="KW-1185">Reference proteome</keyword>
<sequence length="231" mass="24142">MIPLIAHRAPEPELQVLIISMLAGLPTLTLLLCSPQMIVQACAGAGGVWVNGTLQSAAVAHEAMHSACVAFAVLAFSLGLLFDKLTALPPRCPAALVLSALIFCSELILIAAIIRVCAGATVGAGTLVAGRLQAVVLDDSTLVCALYALTALSVLHVARWLFFGWVTLLECRELMPFVATAVVATALYIIALLLAGLILPTNGLQMLRNASVASCKLNNGTWSTMSLPNLK</sequence>
<reference evidence="2 3" key="6">
    <citation type="journal article" date="1996" name="Virology">
        <title>Identification, molecular cloning, and transcription analysis of the Choristoneura fumiferana nuclear polyhedrosis virus spindle-like protein gene.</title>
        <authorList>
            <person name="Liu J.J."/>
            <person name="Carstens E.B."/>
        </authorList>
    </citation>
    <scope>NUCLEOTIDE SEQUENCE [LARGE SCALE GENOMIC DNA]</scope>
</reference>
<keyword evidence="1" id="KW-0812">Transmembrane</keyword>
<evidence type="ECO:0000313" key="2">
    <source>
        <dbReference type="EMBL" id="AAP29822.2"/>
    </source>
</evidence>
<dbReference type="Proteomes" id="UP000204418">
    <property type="component" value="Segment"/>
</dbReference>
<reference evidence="2 3" key="2">
    <citation type="journal article" date="1995" name="J. Gen. Virol.">
        <title>Characterization, sequencing and phylogeny of the ecdysteroid UDP-glucosyltransferase gene from two distinct nuclear polyhedrosis viruses isolated from Choristoneura fumiferana.</title>
        <authorList>
            <person name="Barrett J.W."/>
            <person name="Krell P.J."/>
            <person name="Arif B.M."/>
        </authorList>
    </citation>
    <scope>NUCLEOTIDE SEQUENCE [LARGE SCALE GENOMIC DNA]</scope>
</reference>
<dbReference type="OrthoDB" id="15201at10239"/>
<feature type="transmembrane region" description="Helical" evidence="1">
    <location>
        <begin position="94"/>
        <end position="114"/>
    </location>
</feature>